<feature type="transmembrane region" description="Helical" evidence="5">
    <location>
        <begin position="98"/>
        <end position="116"/>
    </location>
</feature>
<dbReference type="EMBL" id="CP065938">
    <property type="protein sequence ID" value="UWX06513.1"/>
    <property type="molecule type" value="Genomic_DNA"/>
</dbReference>
<dbReference type="PANTHER" id="PTHR23514">
    <property type="entry name" value="BYPASS OF STOP CODON PROTEIN 6"/>
    <property type="match status" value="1"/>
</dbReference>
<proteinExistence type="predicted"/>
<feature type="transmembrane region" description="Helical" evidence="5">
    <location>
        <begin position="7"/>
        <end position="27"/>
    </location>
</feature>
<evidence type="ECO:0000259" key="6">
    <source>
        <dbReference type="PROSITE" id="PS50850"/>
    </source>
</evidence>
<feature type="transmembrane region" description="Helical" evidence="5">
    <location>
        <begin position="47"/>
        <end position="67"/>
    </location>
</feature>
<feature type="transmembrane region" description="Helical" evidence="5">
    <location>
        <begin position="74"/>
        <end position="92"/>
    </location>
</feature>
<dbReference type="Proteomes" id="UP001058120">
    <property type="component" value="Chromosome"/>
</dbReference>
<feature type="transmembrane region" description="Helical" evidence="5">
    <location>
        <begin position="272"/>
        <end position="290"/>
    </location>
</feature>
<sequence>MKLSEFAIVRLACAYFFICPGITYGIFTSRLPALKAQTGANEAQIGLVLLCFGGASLISLFSSSWFLKKWGNRNLLLYGSITVLIAVILMGIASNPYFLGLFAMLGGLGTGFVDVSMNTQGVQIEKKYTVSCMSFMHASYSFGGVIGALSGSVFAGLGYGFLTNTVVMLGIYFLFLFKAYRYLLPEASEVKEKEDTTVNAFIPFFIIFCGVLAMIAYSCEGAVAEWGSLFMHGVKGASEQVAALVYAGFSVTTMFSRFFGDRMREYFGDMRLCAAGAVITVSGLSMALFLDGAVSALFGFALMGVGLSPMAPVLFSQAGQYPNINVGKACAVVSIFAYSGLLFHPPLLGFIAHGYGLDKAMLVVLGMCIVLFFGMLALGKIKR</sequence>
<dbReference type="CDD" id="cd17393">
    <property type="entry name" value="MFS_MosC_like"/>
    <property type="match status" value="1"/>
</dbReference>
<evidence type="ECO:0000256" key="4">
    <source>
        <dbReference type="ARBA" id="ARBA00023136"/>
    </source>
</evidence>
<dbReference type="InterPro" id="IPR051788">
    <property type="entry name" value="MFS_Transporter"/>
</dbReference>
<keyword evidence="2 5" id="KW-0812">Transmembrane</keyword>
<dbReference type="PROSITE" id="PS50850">
    <property type="entry name" value="MFS"/>
    <property type="match status" value="1"/>
</dbReference>
<dbReference type="Gene3D" id="1.20.1250.20">
    <property type="entry name" value="MFS general substrate transporter like domains"/>
    <property type="match status" value="1"/>
</dbReference>
<feature type="transmembrane region" description="Helical" evidence="5">
    <location>
        <begin position="237"/>
        <end position="260"/>
    </location>
</feature>
<feature type="transmembrane region" description="Helical" evidence="5">
    <location>
        <begin position="327"/>
        <end position="348"/>
    </location>
</feature>
<dbReference type="InterPro" id="IPR011701">
    <property type="entry name" value="MFS"/>
</dbReference>
<reference evidence="7" key="1">
    <citation type="submission" date="2020-12" db="EMBL/GenBank/DDBJ databases">
        <title>Taurinivorans muris gen. nov., sp. nov., fundamental and realized metabolic niche of a ubiquitous sulfidogenic bacterium in the murine intestine.</title>
        <authorList>
            <person name="Ye H."/>
            <person name="Hanson B.T."/>
            <person name="Loy A."/>
        </authorList>
    </citation>
    <scope>NUCLEOTIDE SEQUENCE</scope>
    <source>
        <strain evidence="7">LT0009</strain>
    </source>
</reference>
<feature type="transmembrane region" description="Helical" evidence="5">
    <location>
        <begin position="360"/>
        <end position="379"/>
    </location>
</feature>
<evidence type="ECO:0000256" key="1">
    <source>
        <dbReference type="ARBA" id="ARBA00004141"/>
    </source>
</evidence>
<evidence type="ECO:0000256" key="2">
    <source>
        <dbReference type="ARBA" id="ARBA00022692"/>
    </source>
</evidence>
<evidence type="ECO:0000256" key="3">
    <source>
        <dbReference type="ARBA" id="ARBA00022989"/>
    </source>
</evidence>
<accession>A0ABY5Y2W1</accession>
<dbReference type="SUPFAM" id="SSF103473">
    <property type="entry name" value="MFS general substrate transporter"/>
    <property type="match status" value="1"/>
</dbReference>
<evidence type="ECO:0000256" key="5">
    <source>
        <dbReference type="SAM" id="Phobius"/>
    </source>
</evidence>
<keyword evidence="3 5" id="KW-1133">Transmembrane helix</keyword>
<feature type="transmembrane region" description="Helical" evidence="5">
    <location>
        <begin position="198"/>
        <end position="217"/>
    </location>
</feature>
<dbReference type="InterPro" id="IPR036259">
    <property type="entry name" value="MFS_trans_sf"/>
</dbReference>
<feature type="domain" description="Major facilitator superfamily (MFS) profile" evidence="6">
    <location>
        <begin position="9"/>
        <end position="383"/>
    </location>
</feature>
<dbReference type="Pfam" id="PF07690">
    <property type="entry name" value="MFS_1"/>
    <property type="match status" value="1"/>
</dbReference>
<name>A0ABY5Y2W1_9BACT</name>
<feature type="transmembrane region" description="Helical" evidence="5">
    <location>
        <begin position="128"/>
        <end position="150"/>
    </location>
</feature>
<keyword evidence="4 5" id="KW-0472">Membrane</keyword>
<evidence type="ECO:0000313" key="7">
    <source>
        <dbReference type="EMBL" id="UWX06513.1"/>
    </source>
</evidence>
<gene>
    <name evidence="7" type="ORF">JBF11_04170</name>
</gene>
<dbReference type="PANTHER" id="PTHR23514:SF13">
    <property type="entry name" value="INNER MEMBRANE PROTEIN YBJJ"/>
    <property type="match status" value="1"/>
</dbReference>
<dbReference type="InterPro" id="IPR020846">
    <property type="entry name" value="MFS_dom"/>
</dbReference>
<comment type="subcellular location">
    <subcellularLocation>
        <location evidence="1">Membrane</location>
        <topology evidence="1">Multi-pass membrane protein</topology>
    </subcellularLocation>
</comment>
<keyword evidence="8" id="KW-1185">Reference proteome</keyword>
<feature type="transmembrane region" description="Helical" evidence="5">
    <location>
        <begin position="296"/>
        <end position="315"/>
    </location>
</feature>
<feature type="transmembrane region" description="Helical" evidence="5">
    <location>
        <begin position="156"/>
        <end position="177"/>
    </location>
</feature>
<protein>
    <submittedName>
        <fullName evidence="7">MFS transporter</fullName>
    </submittedName>
</protein>
<evidence type="ECO:0000313" key="8">
    <source>
        <dbReference type="Proteomes" id="UP001058120"/>
    </source>
</evidence>
<dbReference type="RefSeq" id="WP_334316125.1">
    <property type="nucleotide sequence ID" value="NZ_CP065938.1"/>
</dbReference>
<organism evidence="7 8">
    <name type="scientific">Taurinivorans muris</name>
    <dbReference type="NCBI Taxonomy" id="2787751"/>
    <lineage>
        <taxon>Bacteria</taxon>
        <taxon>Pseudomonadati</taxon>
        <taxon>Thermodesulfobacteriota</taxon>
        <taxon>Desulfovibrionia</taxon>
        <taxon>Desulfovibrionales</taxon>
        <taxon>Desulfovibrionaceae</taxon>
        <taxon>Taurinivorans</taxon>
    </lineage>
</organism>